<reference evidence="2" key="1">
    <citation type="journal article" date="2017" name="Nat. Ecol. Evol.">
        <title>Genome expansion and lineage-specific genetic innovations in the forest pathogenic fungi Armillaria.</title>
        <authorList>
            <person name="Sipos G."/>
            <person name="Prasanna A.N."/>
            <person name="Walter M.C."/>
            <person name="O'Connor E."/>
            <person name="Balint B."/>
            <person name="Krizsan K."/>
            <person name="Kiss B."/>
            <person name="Hess J."/>
            <person name="Varga T."/>
            <person name="Slot J."/>
            <person name="Riley R."/>
            <person name="Boka B."/>
            <person name="Rigling D."/>
            <person name="Barry K."/>
            <person name="Lee J."/>
            <person name="Mihaltcheva S."/>
            <person name="LaButti K."/>
            <person name="Lipzen A."/>
            <person name="Waldron R."/>
            <person name="Moloney N.M."/>
            <person name="Sperisen C."/>
            <person name="Kredics L."/>
            <person name="Vagvoelgyi C."/>
            <person name="Patrignani A."/>
            <person name="Fitzpatrick D."/>
            <person name="Nagy I."/>
            <person name="Doyle S."/>
            <person name="Anderson J.B."/>
            <person name="Grigoriev I.V."/>
            <person name="Gueldener U."/>
            <person name="Muensterkoetter M."/>
            <person name="Nagy L.G."/>
        </authorList>
    </citation>
    <scope>NUCLEOTIDE SEQUENCE [LARGE SCALE GENOMIC DNA]</scope>
    <source>
        <strain evidence="2">Ar21-2</strain>
    </source>
</reference>
<organism evidence="1 2">
    <name type="scientific">Armillaria gallica</name>
    <name type="common">Bulbous honey fungus</name>
    <name type="synonym">Armillaria bulbosa</name>
    <dbReference type="NCBI Taxonomy" id="47427"/>
    <lineage>
        <taxon>Eukaryota</taxon>
        <taxon>Fungi</taxon>
        <taxon>Dikarya</taxon>
        <taxon>Basidiomycota</taxon>
        <taxon>Agaricomycotina</taxon>
        <taxon>Agaricomycetes</taxon>
        <taxon>Agaricomycetidae</taxon>
        <taxon>Agaricales</taxon>
        <taxon>Marasmiineae</taxon>
        <taxon>Physalacriaceae</taxon>
        <taxon>Armillaria</taxon>
    </lineage>
</organism>
<accession>A0A2H3D819</accession>
<dbReference type="InParanoid" id="A0A2H3D819"/>
<protein>
    <submittedName>
        <fullName evidence="1">Uncharacterized protein</fullName>
    </submittedName>
</protein>
<evidence type="ECO:0000313" key="2">
    <source>
        <dbReference type="Proteomes" id="UP000217790"/>
    </source>
</evidence>
<gene>
    <name evidence="1" type="ORF">ARMGADRAFT_1087673</name>
</gene>
<dbReference type="Proteomes" id="UP000217790">
    <property type="component" value="Unassembled WGS sequence"/>
</dbReference>
<evidence type="ECO:0000313" key="1">
    <source>
        <dbReference type="EMBL" id="PBK85217.1"/>
    </source>
</evidence>
<sequence length="100" mass="11285">MGEVYSIRGAHEFELATTSSPTILDAKLAIIWVSLFAASESTGVLYVIDNDHPGTNARTMLKKSFTLFGRTFFEAVPQFNFKRLARAALHWTCQIMRCLR</sequence>
<keyword evidence="2" id="KW-1185">Reference proteome</keyword>
<dbReference type="EMBL" id="KZ293692">
    <property type="protein sequence ID" value="PBK85217.1"/>
    <property type="molecule type" value="Genomic_DNA"/>
</dbReference>
<dbReference type="AlphaFoldDB" id="A0A2H3D819"/>
<name>A0A2H3D819_ARMGA</name>
<proteinExistence type="predicted"/>